<accession>A0A5B7DFI0</accession>
<dbReference type="Proteomes" id="UP000324222">
    <property type="component" value="Unassembled WGS sequence"/>
</dbReference>
<name>A0A5B7DFI0_PORTR</name>
<evidence type="ECO:0000313" key="2">
    <source>
        <dbReference type="Proteomes" id="UP000324222"/>
    </source>
</evidence>
<proteinExistence type="predicted"/>
<gene>
    <name evidence="1" type="ORF">E2C01_013166</name>
</gene>
<protein>
    <submittedName>
        <fullName evidence="1">Uncharacterized protein</fullName>
    </submittedName>
</protein>
<organism evidence="1 2">
    <name type="scientific">Portunus trituberculatus</name>
    <name type="common">Swimming crab</name>
    <name type="synonym">Neptunus trituberculatus</name>
    <dbReference type="NCBI Taxonomy" id="210409"/>
    <lineage>
        <taxon>Eukaryota</taxon>
        <taxon>Metazoa</taxon>
        <taxon>Ecdysozoa</taxon>
        <taxon>Arthropoda</taxon>
        <taxon>Crustacea</taxon>
        <taxon>Multicrustacea</taxon>
        <taxon>Malacostraca</taxon>
        <taxon>Eumalacostraca</taxon>
        <taxon>Eucarida</taxon>
        <taxon>Decapoda</taxon>
        <taxon>Pleocyemata</taxon>
        <taxon>Brachyura</taxon>
        <taxon>Eubrachyura</taxon>
        <taxon>Portunoidea</taxon>
        <taxon>Portunidae</taxon>
        <taxon>Portuninae</taxon>
        <taxon>Portunus</taxon>
    </lineage>
</organism>
<dbReference type="EMBL" id="VSRR010000848">
    <property type="protein sequence ID" value="MPC20232.1"/>
    <property type="molecule type" value="Genomic_DNA"/>
</dbReference>
<reference evidence="1 2" key="1">
    <citation type="submission" date="2019-05" db="EMBL/GenBank/DDBJ databases">
        <title>Another draft genome of Portunus trituberculatus and its Hox gene families provides insights of decapod evolution.</title>
        <authorList>
            <person name="Jeong J.-H."/>
            <person name="Song I."/>
            <person name="Kim S."/>
            <person name="Choi T."/>
            <person name="Kim D."/>
            <person name="Ryu S."/>
            <person name="Kim W."/>
        </authorList>
    </citation>
    <scope>NUCLEOTIDE SEQUENCE [LARGE SCALE GENOMIC DNA]</scope>
    <source>
        <tissue evidence="1">Muscle</tissue>
    </source>
</reference>
<comment type="caution">
    <text evidence="1">The sequence shown here is derived from an EMBL/GenBank/DDBJ whole genome shotgun (WGS) entry which is preliminary data.</text>
</comment>
<sequence>MIHYSSTARHLLSVAKGLVEFDASEALLQAVVVHLCGGLVAWVHRVFIAKFICPGSLLQENLVRREMAGWKYVCSASTITLTSRSLAYCEE</sequence>
<evidence type="ECO:0000313" key="1">
    <source>
        <dbReference type="EMBL" id="MPC20232.1"/>
    </source>
</evidence>
<dbReference type="AlphaFoldDB" id="A0A5B7DFI0"/>
<keyword evidence="2" id="KW-1185">Reference proteome</keyword>